<protein>
    <submittedName>
        <fullName evidence="1">Uncharacterized protein</fullName>
    </submittedName>
</protein>
<accession>A0ACB7T962</accession>
<evidence type="ECO:0000313" key="1">
    <source>
        <dbReference type="EMBL" id="KAH6944042.1"/>
    </source>
</evidence>
<dbReference type="EMBL" id="CM023481">
    <property type="protein sequence ID" value="KAH6944042.1"/>
    <property type="molecule type" value="Genomic_DNA"/>
</dbReference>
<proteinExistence type="predicted"/>
<comment type="caution">
    <text evidence="1">The sequence shown here is derived from an EMBL/GenBank/DDBJ whole genome shotgun (WGS) entry which is preliminary data.</text>
</comment>
<organism evidence="1 2">
    <name type="scientific">Hyalomma asiaticum</name>
    <name type="common">Tick</name>
    <dbReference type="NCBI Taxonomy" id="266040"/>
    <lineage>
        <taxon>Eukaryota</taxon>
        <taxon>Metazoa</taxon>
        <taxon>Ecdysozoa</taxon>
        <taxon>Arthropoda</taxon>
        <taxon>Chelicerata</taxon>
        <taxon>Arachnida</taxon>
        <taxon>Acari</taxon>
        <taxon>Parasitiformes</taxon>
        <taxon>Ixodida</taxon>
        <taxon>Ixodoidea</taxon>
        <taxon>Ixodidae</taxon>
        <taxon>Hyalomminae</taxon>
        <taxon>Hyalomma</taxon>
    </lineage>
</organism>
<sequence>MAPRNWKRPLTLIYNDNYKYGNSLYSGALDDIEKRYQASLSRTTFRSDRGDLGLSTFSSSNIGSAPEPSAGRPATAATNESDHALLSPSFSAPSRSPVRSMLDTDHDLRKARSQGDFGRLRSSALRPNSWSDEEALMDDHSYKRRQRRRRQDRNEFFMSSPTVAAGENIDYYFEKCRELKNELESLHGRVLDAEARARNEAGTLRNKVQTEIAELSVQLEDTTSQNNELQKAIKRQAKQLLLTSSVGFLSLSFCPSGRRALAKDLQAYCDEMQRHLQGAVDDLSTANKRCLDLQNEVDSLRSTFESTGCQSRPGHGVSRDRAARAPGFYRKDPREGEGTESSEGSALLSIASIVTFDSSRTSGPPAAFTHATTTSGSTNTTRALEEYARVRPSPSTALVRTGSEVALLRHVRPSVNPHVGRGRAEPNPRPGIRPSSSVGPPPRFSLFTPADGESSVELPSWKPRIPMAA</sequence>
<evidence type="ECO:0000313" key="2">
    <source>
        <dbReference type="Proteomes" id="UP000821845"/>
    </source>
</evidence>
<name>A0ACB7T962_HYAAI</name>
<dbReference type="Proteomes" id="UP000821845">
    <property type="component" value="Chromosome 1"/>
</dbReference>
<reference evidence="1" key="1">
    <citation type="submission" date="2020-05" db="EMBL/GenBank/DDBJ databases">
        <title>Large-scale comparative analyses of tick genomes elucidate their genetic diversity and vector capacities.</title>
        <authorList>
            <person name="Jia N."/>
            <person name="Wang J."/>
            <person name="Shi W."/>
            <person name="Du L."/>
            <person name="Sun Y."/>
            <person name="Zhan W."/>
            <person name="Jiang J."/>
            <person name="Wang Q."/>
            <person name="Zhang B."/>
            <person name="Ji P."/>
            <person name="Sakyi L.B."/>
            <person name="Cui X."/>
            <person name="Yuan T."/>
            <person name="Jiang B."/>
            <person name="Yang W."/>
            <person name="Lam T.T.-Y."/>
            <person name="Chang Q."/>
            <person name="Ding S."/>
            <person name="Wang X."/>
            <person name="Zhu J."/>
            <person name="Ruan X."/>
            <person name="Zhao L."/>
            <person name="Wei J."/>
            <person name="Que T."/>
            <person name="Du C."/>
            <person name="Cheng J."/>
            <person name="Dai P."/>
            <person name="Han X."/>
            <person name="Huang E."/>
            <person name="Gao Y."/>
            <person name="Liu J."/>
            <person name="Shao H."/>
            <person name="Ye R."/>
            <person name="Li L."/>
            <person name="Wei W."/>
            <person name="Wang X."/>
            <person name="Wang C."/>
            <person name="Yang T."/>
            <person name="Huo Q."/>
            <person name="Li W."/>
            <person name="Guo W."/>
            <person name="Chen H."/>
            <person name="Zhou L."/>
            <person name="Ni X."/>
            <person name="Tian J."/>
            <person name="Zhou Y."/>
            <person name="Sheng Y."/>
            <person name="Liu T."/>
            <person name="Pan Y."/>
            <person name="Xia L."/>
            <person name="Li J."/>
            <person name="Zhao F."/>
            <person name="Cao W."/>
        </authorList>
    </citation>
    <scope>NUCLEOTIDE SEQUENCE</scope>
    <source>
        <strain evidence="1">Hyas-2018</strain>
    </source>
</reference>
<gene>
    <name evidence="1" type="ORF">HPB50_001352</name>
</gene>
<keyword evidence="2" id="KW-1185">Reference proteome</keyword>